<organism evidence="1 2">
    <name type="scientific">Ruminococcus intestinalis</name>
    <dbReference type="NCBI Taxonomy" id="2763066"/>
    <lineage>
        <taxon>Bacteria</taxon>
        <taxon>Bacillati</taxon>
        <taxon>Bacillota</taxon>
        <taxon>Clostridia</taxon>
        <taxon>Eubacteriales</taxon>
        <taxon>Oscillospiraceae</taxon>
        <taxon>Ruminococcus</taxon>
    </lineage>
</organism>
<evidence type="ECO:0000313" key="2">
    <source>
        <dbReference type="Proteomes" id="UP000636755"/>
    </source>
</evidence>
<accession>A0ABR7HL24</accession>
<dbReference type="EMBL" id="JACOPS010000002">
    <property type="protein sequence ID" value="MBC5728208.1"/>
    <property type="molecule type" value="Genomic_DNA"/>
</dbReference>
<dbReference type="Proteomes" id="UP000636755">
    <property type="component" value="Unassembled WGS sequence"/>
</dbReference>
<proteinExistence type="predicted"/>
<name>A0ABR7HL24_9FIRM</name>
<sequence>MFEKSNTTMPIKSKVKKTCPNSYSASEYNIAYIIRVLDIGRRNSISDVAGLSLRRSFDDTLDSIYIEEK</sequence>
<dbReference type="RefSeq" id="WP_186935361.1">
    <property type="nucleotide sequence ID" value="NZ_JACOPS010000002.1"/>
</dbReference>
<reference evidence="1 2" key="1">
    <citation type="submission" date="2020-08" db="EMBL/GenBank/DDBJ databases">
        <title>Genome public.</title>
        <authorList>
            <person name="Liu C."/>
            <person name="Sun Q."/>
        </authorList>
    </citation>
    <scope>NUCLEOTIDE SEQUENCE [LARGE SCALE GENOMIC DNA]</scope>
    <source>
        <strain evidence="1 2">NSJ-71</strain>
    </source>
</reference>
<keyword evidence="2" id="KW-1185">Reference proteome</keyword>
<gene>
    <name evidence="1" type="ORF">H8R91_06700</name>
</gene>
<comment type="caution">
    <text evidence="1">The sequence shown here is derived from an EMBL/GenBank/DDBJ whole genome shotgun (WGS) entry which is preliminary data.</text>
</comment>
<protein>
    <submittedName>
        <fullName evidence="1">Uncharacterized protein</fullName>
    </submittedName>
</protein>
<evidence type="ECO:0000313" key="1">
    <source>
        <dbReference type="EMBL" id="MBC5728208.1"/>
    </source>
</evidence>